<evidence type="ECO:0000256" key="12">
    <source>
        <dbReference type="ARBA" id="ARBA00023014"/>
    </source>
</evidence>
<evidence type="ECO:0000256" key="16">
    <source>
        <dbReference type="ARBA" id="ARBA00047415"/>
    </source>
</evidence>
<dbReference type="Pfam" id="PF02677">
    <property type="entry name" value="QueH"/>
    <property type="match status" value="1"/>
</dbReference>
<keyword evidence="10 17" id="KW-0560">Oxidoreductase</keyword>
<evidence type="ECO:0000256" key="8">
    <source>
        <dbReference type="ARBA" id="ARBA00022723"/>
    </source>
</evidence>
<accession>A0A523QIQ1</accession>
<evidence type="ECO:0000256" key="13">
    <source>
        <dbReference type="ARBA" id="ARBA00023157"/>
    </source>
</evidence>
<feature type="binding site" evidence="17">
    <location>
        <position position="95"/>
    </location>
    <ligand>
        <name>[4Fe-4S] cluster</name>
        <dbReference type="ChEBI" id="CHEBI:49883"/>
    </ligand>
</feature>
<keyword evidence="8 17" id="KW-0479">Metal-binding</keyword>
<comment type="caution">
    <text evidence="18">The sequence shown here is derived from an EMBL/GenBank/DDBJ whole genome shotgun (WGS) entry which is preliminary data.</text>
</comment>
<feature type="disulfide bond" description="Redox-active" evidence="17">
    <location>
        <begin position="172"/>
        <end position="174"/>
    </location>
</feature>
<evidence type="ECO:0000256" key="4">
    <source>
        <dbReference type="ARBA" id="ARBA00012622"/>
    </source>
</evidence>
<evidence type="ECO:0000313" key="18">
    <source>
        <dbReference type="EMBL" id="TES85492.1"/>
    </source>
</evidence>
<evidence type="ECO:0000256" key="11">
    <source>
        <dbReference type="ARBA" id="ARBA00023004"/>
    </source>
</evidence>
<proteinExistence type="inferred from homology"/>
<keyword evidence="14 17" id="KW-0676">Redox-active center</keyword>
<dbReference type="GO" id="GO:0051539">
    <property type="term" value="F:4 iron, 4 sulfur cluster binding"/>
    <property type="evidence" value="ECO:0007669"/>
    <property type="project" value="UniProtKB-UniRule"/>
</dbReference>
<feature type="binding site" evidence="17">
    <location>
        <position position="92"/>
    </location>
    <ligand>
        <name>[4Fe-4S] cluster</name>
        <dbReference type="ChEBI" id="CHEBI:49883"/>
    </ligand>
</feature>
<dbReference type="GO" id="GO:0046872">
    <property type="term" value="F:metal ion binding"/>
    <property type="evidence" value="ECO:0007669"/>
    <property type="project" value="UniProtKB-KW"/>
</dbReference>
<reference evidence="18 19" key="1">
    <citation type="submission" date="2019-03" db="EMBL/GenBank/DDBJ databases">
        <title>Metabolic potential of uncultured bacteria and archaea associated with petroleum seepage in deep-sea sediments.</title>
        <authorList>
            <person name="Dong X."/>
            <person name="Hubert C."/>
        </authorList>
    </citation>
    <scope>NUCLEOTIDE SEQUENCE [LARGE SCALE GENOMIC DNA]</scope>
    <source>
        <strain evidence="18">E44_bin92</strain>
    </source>
</reference>
<dbReference type="UniPathway" id="UPA00392"/>
<dbReference type="AlphaFoldDB" id="A0A523QIQ1"/>
<feature type="binding site" evidence="17">
    <location>
        <position position="18"/>
    </location>
    <ligand>
        <name>[4Fe-4S] cluster</name>
        <dbReference type="ChEBI" id="CHEBI:49883"/>
    </ligand>
</feature>
<name>A0A523QIQ1_UNCAE</name>
<dbReference type="HAMAP" id="MF_02089">
    <property type="entry name" value="QueH"/>
    <property type="match status" value="1"/>
</dbReference>
<keyword evidence="13 17" id="KW-1015">Disulfide bond</keyword>
<evidence type="ECO:0000256" key="14">
    <source>
        <dbReference type="ARBA" id="ARBA00023284"/>
    </source>
</evidence>
<dbReference type="InterPro" id="IPR003828">
    <property type="entry name" value="QueH"/>
</dbReference>
<comment type="pathway">
    <text evidence="2 17">tRNA modification; tRNA-queuosine biosynthesis.</text>
</comment>
<evidence type="ECO:0000256" key="5">
    <source>
        <dbReference type="ARBA" id="ARBA00016895"/>
    </source>
</evidence>
<evidence type="ECO:0000313" key="19">
    <source>
        <dbReference type="Proteomes" id="UP000320781"/>
    </source>
</evidence>
<keyword evidence="6 17" id="KW-0004">4Fe-4S</keyword>
<dbReference type="GO" id="GO:0008616">
    <property type="term" value="P:tRNA queuosine(34) biosynthetic process"/>
    <property type="evidence" value="ECO:0007669"/>
    <property type="project" value="UniProtKB-UniRule"/>
</dbReference>
<evidence type="ECO:0000256" key="3">
    <source>
        <dbReference type="ARBA" id="ARBA00008207"/>
    </source>
</evidence>
<comment type="similarity">
    <text evidence="3 17">Belongs to the QueH family.</text>
</comment>
<comment type="function">
    <text evidence="1 17">Catalyzes the conversion of epoxyqueuosine (oQ) to queuosine (Q), which is a hypermodified base found in the wobble positions of tRNA(Asp), tRNA(Asn), tRNA(His) and tRNA(Tyr).</text>
</comment>
<evidence type="ECO:0000256" key="9">
    <source>
        <dbReference type="ARBA" id="ARBA00022785"/>
    </source>
</evidence>
<dbReference type="EMBL" id="SOKU01000208">
    <property type="protein sequence ID" value="TES85492.1"/>
    <property type="molecule type" value="Genomic_DNA"/>
</dbReference>
<comment type="catalytic activity">
    <reaction evidence="16 17">
        <text>epoxyqueuosine(34) in tRNA + AH2 = queuosine(34) in tRNA + A + H2O</text>
        <dbReference type="Rhea" id="RHEA:32159"/>
        <dbReference type="Rhea" id="RHEA-COMP:18571"/>
        <dbReference type="Rhea" id="RHEA-COMP:18582"/>
        <dbReference type="ChEBI" id="CHEBI:13193"/>
        <dbReference type="ChEBI" id="CHEBI:15377"/>
        <dbReference type="ChEBI" id="CHEBI:17499"/>
        <dbReference type="ChEBI" id="CHEBI:194431"/>
        <dbReference type="ChEBI" id="CHEBI:194443"/>
        <dbReference type="EC" id="1.17.99.6"/>
    </reaction>
</comment>
<evidence type="ECO:0000256" key="17">
    <source>
        <dbReference type="HAMAP-Rule" id="MF_02089"/>
    </source>
</evidence>
<evidence type="ECO:0000256" key="1">
    <source>
        <dbReference type="ARBA" id="ARBA00002268"/>
    </source>
</evidence>
<keyword evidence="9 17" id="KW-0671">Queuosine biosynthesis</keyword>
<evidence type="ECO:0000256" key="10">
    <source>
        <dbReference type="ARBA" id="ARBA00023002"/>
    </source>
</evidence>
<dbReference type="GO" id="GO:0052693">
    <property type="term" value="F:epoxyqueuosine reductase activity"/>
    <property type="evidence" value="ECO:0007669"/>
    <property type="project" value="UniProtKB-UniRule"/>
</dbReference>
<evidence type="ECO:0000256" key="7">
    <source>
        <dbReference type="ARBA" id="ARBA00022694"/>
    </source>
</evidence>
<evidence type="ECO:0000256" key="15">
    <source>
        <dbReference type="ARBA" id="ARBA00031446"/>
    </source>
</evidence>
<protein>
    <recommendedName>
        <fullName evidence="5 17">Epoxyqueuosine reductase QueH</fullName>
        <ecNumber evidence="4 17">1.17.99.6</ecNumber>
    </recommendedName>
    <alternativeName>
        <fullName evidence="15 17">Queuosine biosynthesis protein QueH</fullName>
    </alternativeName>
</protein>
<sequence>MRLSSSISSGRLLLHICCAPCVIHTFSELKKDFKEVFAFWYNPNIHPFLEYQRRLGAVRIWVEREKVRILYKDDYGLKGFLRQVVYREEERCRVCYHMRLKMTAMVARKGNFHYFSSTLLLSPHQDKQLLEEIMREVGKEHSVRPYLEEVQGGWRKGVDLAREMGLYRQQYCGCIYSEGERYRRSKGARGKPKHL</sequence>
<dbReference type="PANTHER" id="PTHR36701:SF1">
    <property type="entry name" value="EPOXYQUEUOSINE REDUCTASE QUEH"/>
    <property type="match status" value="1"/>
</dbReference>
<organism evidence="18 19">
    <name type="scientific">Aerophobetes bacterium</name>
    <dbReference type="NCBI Taxonomy" id="2030807"/>
    <lineage>
        <taxon>Bacteria</taxon>
        <taxon>Candidatus Aerophobota</taxon>
    </lineage>
</organism>
<dbReference type="Proteomes" id="UP000320781">
    <property type="component" value="Unassembled WGS sequence"/>
</dbReference>
<feature type="binding site" evidence="17">
    <location>
        <position position="17"/>
    </location>
    <ligand>
        <name>[4Fe-4S] cluster</name>
        <dbReference type="ChEBI" id="CHEBI:49883"/>
    </ligand>
</feature>
<evidence type="ECO:0000256" key="6">
    <source>
        <dbReference type="ARBA" id="ARBA00022485"/>
    </source>
</evidence>
<keyword evidence="11 17" id="KW-0408">Iron</keyword>
<dbReference type="EC" id="1.17.99.6" evidence="4 17"/>
<evidence type="ECO:0000256" key="2">
    <source>
        <dbReference type="ARBA" id="ARBA00004691"/>
    </source>
</evidence>
<gene>
    <name evidence="17" type="primary">queH</name>
    <name evidence="18" type="ORF">E3J95_04285</name>
</gene>
<keyword evidence="7 17" id="KW-0819">tRNA processing</keyword>
<keyword evidence="12 17" id="KW-0411">Iron-sulfur</keyword>
<dbReference type="PANTHER" id="PTHR36701">
    <property type="entry name" value="EPOXYQUEUOSINE REDUCTASE QUEH"/>
    <property type="match status" value="1"/>
</dbReference>